<name>A0A836CI90_9STRA</name>
<feature type="transmembrane region" description="Helical" evidence="8">
    <location>
        <begin position="114"/>
        <end position="136"/>
    </location>
</feature>
<evidence type="ECO:0000256" key="4">
    <source>
        <dbReference type="ARBA" id="ARBA00022833"/>
    </source>
</evidence>
<proteinExistence type="inferred from homology"/>
<dbReference type="PANTHER" id="PTHR45820">
    <property type="entry name" value="FI23527P1"/>
    <property type="match status" value="1"/>
</dbReference>
<dbReference type="InterPro" id="IPR058533">
    <property type="entry name" value="Cation_efflux_TM"/>
</dbReference>
<accession>A0A836CI90</accession>
<evidence type="ECO:0000313" key="11">
    <source>
        <dbReference type="Proteomes" id="UP000664859"/>
    </source>
</evidence>
<protein>
    <recommendedName>
        <fullName evidence="9">Cation efflux protein transmembrane domain-containing protein</fullName>
    </recommendedName>
</protein>
<evidence type="ECO:0000256" key="8">
    <source>
        <dbReference type="SAM" id="Phobius"/>
    </source>
</evidence>
<dbReference type="GO" id="GO:0016020">
    <property type="term" value="C:membrane"/>
    <property type="evidence" value="ECO:0007669"/>
    <property type="project" value="UniProtKB-SubCell"/>
</dbReference>
<keyword evidence="11" id="KW-1185">Reference proteome</keyword>
<evidence type="ECO:0000256" key="2">
    <source>
        <dbReference type="ARBA" id="ARBA00008873"/>
    </source>
</evidence>
<dbReference type="EMBL" id="JAFCMP010000112">
    <property type="protein sequence ID" value="KAG5186519.1"/>
    <property type="molecule type" value="Genomic_DNA"/>
</dbReference>
<keyword evidence="4" id="KW-0862">Zinc</keyword>
<evidence type="ECO:0000256" key="7">
    <source>
        <dbReference type="SAM" id="MobiDB-lite"/>
    </source>
</evidence>
<evidence type="ECO:0000313" key="10">
    <source>
        <dbReference type="EMBL" id="KAG5186519.1"/>
    </source>
</evidence>
<feature type="domain" description="Cation efflux protein transmembrane" evidence="9">
    <location>
        <begin position="18"/>
        <end position="136"/>
    </location>
</feature>
<evidence type="ECO:0000256" key="3">
    <source>
        <dbReference type="ARBA" id="ARBA00022692"/>
    </source>
</evidence>
<dbReference type="PANTHER" id="PTHR45820:SF4">
    <property type="entry name" value="ZINC TRANSPORTER 63C, ISOFORM F"/>
    <property type="match status" value="1"/>
</dbReference>
<dbReference type="AlphaFoldDB" id="A0A836CI90"/>
<dbReference type="SUPFAM" id="SSF161111">
    <property type="entry name" value="Cation efflux protein transmembrane domain-like"/>
    <property type="match status" value="1"/>
</dbReference>
<dbReference type="GO" id="GO:0005385">
    <property type="term" value="F:zinc ion transmembrane transporter activity"/>
    <property type="evidence" value="ECO:0007669"/>
    <property type="project" value="TreeGrafter"/>
</dbReference>
<organism evidence="10 11">
    <name type="scientific">Tribonema minus</name>
    <dbReference type="NCBI Taxonomy" id="303371"/>
    <lineage>
        <taxon>Eukaryota</taxon>
        <taxon>Sar</taxon>
        <taxon>Stramenopiles</taxon>
        <taxon>Ochrophyta</taxon>
        <taxon>PX clade</taxon>
        <taxon>Xanthophyceae</taxon>
        <taxon>Tribonematales</taxon>
        <taxon>Tribonemataceae</taxon>
        <taxon>Tribonema</taxon>
    </lineage>
</organism>
<keyword evidence="3 8" id="KW-0812">Transmembrane</keyword>
<evidence type="ECO:0000259" key="9">
    <source>
        <dbReference type="Pfam" id="PF01545"/>
    </source>
</evidence>
<feature type="non-terminal residue" evidence="10">
    <location>
        <position position="1"/>
    </location>
</feature>
<keyword evidence="6 8" id="KW-0472">Membrane</keyword>
<sequence>THTRSDRKLRLLCGLTAAHVLAQLWVSARFGSLALLSDGIHNLSDVAALLLALYMHRLEARPLDAAARRALPHGYKRADVLGGLVNGVSLVTLCAYIFFSALPRLLRPEEVDASWLFIGIAGSGVLVNSVGVGLFWDSGGAASRPHGGGSGECDAHSSGGDGAGDLELGSMAKPHSDGCCGHSHHHHGHSAGADTAAAHSGGGGGGG</sequence>
<evidence type="ECO:0000256" key="5">
    <source>
        <dbReference type="ARBA" id="ARBA00022989"/>
    </source>
</evidence>
<dbReference type="Gene3D" id="1.20.1510.10">
    <property type="entry name" value="Cation efflux protein transmembrane domain"/>
    <property type="match status" value="1"/>
</dbReference>
<feature type="compositionally biased region" description="Low complexity" evidence="7">
    <location>
        <begin position="190"/>
        <end position="199"/>
    </location>
</feature>
<reference evidence="10" key="1">
    <citation type="submission" date="2021-02" db="EMBL/GenBank/DDBJ databases">
        <title>First Annotated Genome of the Yellow-green Alga Tribonema minus.</title>
        <authorList>
            <person name="Mahan K.M."/>
        </authorList>
    </citation>
    <scope>NUCLEOTIDE SEQUENCE</scope>
    <source>
        <strain evidence="10">UTEX B ZZ1240</strain>
    </source>
</reference>
<keyword evidence="5 8" id="KW-1133">Transmembrane helix</keyword>
<comment type="similarity">
    <text evidence="2">Belongs to the cation diffusion facilitator (CDF) transporter (TC 2.A.4) family. SLC30A subfamily.</text>
</comment>
<evidence type="ECO:0000256" key="6">
    <source>
        <dbReference type="ARBA" id="ARBA00023136"/>
    </source>
</evidence>
<dbReference type="OrthoDB" id="9944568at2759"/>
<dbReference type="InterPro" id="IPR002524">
    <property type="entry name" value="Cation_efflux"/>
</dbReference>
<evidence type="ECO:0000256" key="1">
    <source>
        <dbReference type="ARBA" id="ARBA00004141"/>
    </source>
</evidence>
<feature type="region of interest" description="Disordered" evidence="7">
    <location>
        <begin position="177"/>
        <end position="207"/>
    </location>
</feature>
<dbReference type="Proteomes" id="UP000664859">
    <property type="component" value="Unassembled WGS sequence"/>
</dbReference>
<feature type="non-terminal residue" evidence="10">
    <location>
        <position position="207"/>
    </location>
</feature>
<comment type="caution">
    <text evidence="10">The sequence shown here is derived from an EMBL/GenBank/DDBJ whole genome shotgun (WGS) entry which is preliminary data.</text>
</comment>
<dbReference type="InterPro" id="IPR027469">
    <property type="entry name" value="Cation_efflux_TMD_sf"/>
</dbReference>
<gene>
    <name evidence="10" type="ORF">JKP88DRAFT_309857</name>
</gene>
<feature type="transmembrane region" description="Helical" evidence="8">
    <location>
        <begin position="80"/>
        <end position="102"/>
    </location>
</feature>
<dbReference type="GO" id="GO:0006882">
    <property type="term" value="P:intracellular zinc ion homeostasis"/>
    <property type="evidence" value="ECO:0007669"/>
    <property type="project" value="TreeGrafter"/>
</dbReference>
<comment type="subcellular location">
    <subcellularLocation>
        <location evidence="1">Membrane</location>
        <topology evidence="1">Multi-pass membrane protein</topology>
    </subcellularLocation>
</comment>
<dbReference type="Pfam" id="PF01545">
    <property type="entry name" value="Cation_efflux"/>
    <property type="match status" value="1"/>
</dbReference>
<dbReference type="NCBIfam" id="TIGR01297">
    <property type="entry name" value="CDF"/>
    <property type="match status" value="1"/>
</dbReference>